<reference evidence="1" key="1">
    <citation type="journal article" date="2014" name="Front. Microbiol.">
        <title>High frequency of phylogenetically diverse reductive dehalogenase-homologous genes in deep subseafloor sedimentary metagenomes.</title>
        <authorList>
            <person name="Kawai M."/>
            <person name="Futagami T."/>
            <person name="Toyoda A."/>
            <person name="Takaki Y."/>
            <person name="Nishi S."/>
            <person name="Hori S."/>
            <person name="Arai W."/>
            <person name="Tsubouchi T."/>
            <person name="Morono Y."/>
            <person name="Uchiyama I."/>
            <person name="Ito T."/>
            <person name="Fujiyama A."/>
            <person name="Inagaki F."/>
            <person name="Takami H."/>
        </authorList>
    </citation>
    <scope>NUCLEOTIDE SEQUENCE</scope>
    <source>
        <strain evidence="1">Expedition CK06-06</strain>
    </source>
</reference>
<protein>
    <submittedName>
        <fullName evidence="1">Uncharacterized protein</fullName>
    </submittedName>
</protein>
<dbReference type="AlphaFoldDB" id="X1U537"/>
<gene>
    <name evidence="1" type="ORF">S12H4_35433</name>
</gene>
<dbReference type="EMBL" id="BARW01021044">
    <property type="protein sequence ID" value="GAI98746.1"/>
    <property type="molecule type" value="Genomic_DNA"/>
</dbReference>
<proteinExistence type="predicted"/>
<name>X1U537_9ZZZZ</name>
<sequence length="75" mass="8752">MAVKITKIRSKILFSLMMLKEGLHSSIPAMNIAVKASEKIKEIVRHVFIRHFFFLEKRKPVLKEKKLVSLVKLSF</sequence>
<comment type="caution">
    <text evidence="1">The sequence shown here is derived from an EMBL/GenBank/DDBJ whole genome shotgun (WGS) entry which is preliminary data.</text>
</comment>
<organism evidence="1">
    <name type="scientific">marine sediment metagenome</name>
    <dbReference type="NCBI Taxonomy" id="412755"/>
    <lineage>
        <taxon>unclassified sequences</taxon>
        <taxon>metagenomes</taxon>
        <taxon>ecological metagenomes</taxon>
    </lineage>
</organism>
<evidence type="ECO:0000313" key="1">
    <source>
        <dbReference type="EMBL" id="GAI98746.1"/>
    </source>
</evidence>
<accession>X1U537</accession>